<dbReference type="InterPro" id="IPR016040">
    <property type="entry name" value="NAD(P)-bd_dom"/>
</dbReference>
<dbReference type="SUPFAM" id="SSF51735">
    <property type="entry name" value="NAD(P)-binding Rossmann-fold domains"/>
    <property type="match status" value="1"/>
</dbReference>
<sequence>MRVLVLGGTGQTGALVARGLRERGVQVRTASRSPRDGDHAVFDWERPETHDAALRDVDAVYLVAPAVSGDPAQVMVPFIDRALASGVRNFVLLSSSAIEEGATGLGAVHATLRTRAPGWTVLRPSWFMQNFFDSRHHLAQGLARGGRMVTATGQGRVGFIDVADIAAVAVEALLSPLNAAPVLTGPEALSYDEVAALLSGALGRRVEHQAVSVQESRAAMVAAGIPDAYAALLAGMEDAIARGAEDRTTDAVLRITGRRPRAFRDVASRLAKMS</sequence>
<dbReference type="PANTHER" id="PTHR43162">
    <property type="match status" value="1"/>
</dbReference>
<evidence type="ECO:0000313" key="3">
    <source>
        <dbReference type="Proteomes" id="UP000662747"/>
    </source>
</evidence>
<evidence type="ECO:0000313" key="2">
    <source>
        <dbReference type="EMBL" id="QSQ22408.1"/>
    </source>
</evidence>
<name>A0ABX7NVB3_9BACT</name>
<evidence type="ECO:0000259" key="1">
    <source>
        <dbReference type="Pfam" id="PF13460"/>
    </source>
</evidence>
<dbReference type="Pfam" id="PF13460">
    <property type="entry name" value="NAD_binding_10"/>
    <property type="match status" value="1"/>
</dbReference>
<dbReference type="Gene3D" id="3.40.50.720">
    <property type="entry name" value="NAD(P)-binding Rossmann-like Domain"/>
    <property type="match status" value="1"/>
</dbReference>
<proteinExistence type="predicted"/>
<reference evidence="2 3" key="1">
    <citation type="submission" date="2021-02" db="EMBL/GenBank/DDBJ databases">
        <title>De Novo genome assembly of isolated myxobacteria.</title>
        <authorList>
            <person name="Stevens D.C."/>
        </authorList>
    </citation>
    <scope>NUCLEOTIDE SEQUENCE [LARGE SCALE GENOMIC DNA]</scope>
    <source>
        <strain evidence="3">SCPEA02</strain>
    </source>
</reference>
<dbReference type="Gene3D" id="3.90.25.10">
    <property type="entry name" value="UDP-galactose 4-epimerase, domain 1"/>
    <property type="match status" value="1"/>
</dbReference>
<dbReference type="InterPro" id="IPR051604">
    <property type="entry name" value="Ergot_Alk_Oxidoreductase"/>
</dbReference>
<dbReference type="InterPro" id="IPR036291">
    <property type="entry name" value="NAD(P)-bd_dom_sf"/>
</dbReference>
<dbReference type="RefSeq" id="WP_206723985.1">
    <property type="nucleotide sequence ID" value="NZ_CP071090.1"/>
</dbReference>
<accession>A0ABX7NVB3</accession>
<gene>
    <name evidence="2" type="ORF">JY651_46070</name>
</gene>
<dbReference type="EMBL" id="CP071090">
    <property type="protein sequence ID" value="QSQ22408.1"/>
    <property type="molecule type" value="Genomic_DNA"/>
</dbReference>
<feature type="domain" description="NAD(P)-binding" evidence="1">
    <location>
        <begin position="7"/>
        <end position="176"/>
    </location>
</feature>
<dbReference type="Proteomes" id="UP000662747">
    <property type="component" value="Chromosome"/>
</dbReference>
<keyword evidence="3" id="KW-1185">Reference proteome</keyword>
<protein>
    <submittedName>
        <fullName evidence="2">NAD(P)H-binding protein</fullName>
    </submittedName>
</protein>
<dbReference type="PANTHER" id="PTHR43162:SF1">
    <property type="entry name" value="PRESTALK A DIFFERENTIATION PROTEIN A"/>
    <property type="match status" value="1"/>
</dbReference>
<organism evidence="2 3">
    <name type="scientific">Pyxidicoccus parkwayensis</name>
    <dbReference type="NCBI Taxonomy" id="2813578"/>
    <lineage>
        <taxon>Bacteria</taxon>
        <taxon>Pseudomonadati</taxon>
        <taxon>Myxococcota</taxon>
        <taxon>Myxococcia</taxon>
        <taxon>Myxococcales</taxon>
        <taxon>Cystobacterineae</taxon>
        <taxon>Myxococcaceae</taxon>
        <taxon>Pyxidicoccus</taxon>
    </lineage>
</organism>